<dbReference type="EMBL" id="BAABME010003148">
    <property type="protein sequence ID" value="GAA0157623.1"/>
    <property type="molecule type" value="Genomic_DNA"/>
</dbReference>
<sequence length="278" mass="31643">MSFSDRLRYGKLKKALLIRISLSKDELTAAVTTHIELEELKTWVEQLLDLRETVLRKKINVSPRKPSVWEMIQRDRDNSRGSLTRVLFLKGEWFDVTNKQAHVNLQENGHDTNECRILRTHIETLIQREYLKEFTRDKGQERPQGRGGIYGGGDSRNSRKKYARKEVFALANTLCNTEQYHRAYTHSPDRIHRSLRVSSRSGIMVDIPDSSYNVLIGRPILTAIKAIVSPVHIKHKFPTAGGIGEMSGDQKCVCVCYQASIPSANPGRKSGVEAQTEE</sequence>
<evidence type="ECO:0000313" key="2">
    <source>
        <dbReference type="EMBL" id="GAA0157623.1"/>
    </source>
</evidence>
<feature type="region of interest" description="Disordered" evidence="1">
    <location>
        <begin position="136"/>
        <end position="157"/>
    </location>
</feature>
<dbReference type="Proteomes" id="UP001454036">
    <property type="component" value="Unassembled WGS sequence"/>
</dbReference>
<accession>A0AAV3Q588</accession>
<proteinExistence type="predicted"/>
<keyword evidence="3" id="KW-1185">Reference proteome</keyword>
<organism evidence="2 3">
    <name type="scientific">Lithospermum erythrorhizon</name>
    <name type="common">Purple gromwell</name>
    <name type="synonym">Lithospermum officinale var. erythrorhizon</name>
    <dbReference type="NCBI Taxonomy" id="34254"/>
    <lineage>
        <taxon>Eukaryota</taxon>
        <taxon>Viridiplantae</taxon>
        <taxon>Streptophyta</taxon>
        <taxon>Embryophyta</taxon>
        <taxon>Tracheophyta</taxon>
        <taxon>Spermatophyta</taxon>
        <taxon>Magnoliopsida</taxon>
        <taxon>eudicotyledons</taxon>
        <taxon>Gunneridae</taxon>
        <taxon>Pentapetalae</taxon>
        <taxon>asterids</taxon>
        <taxon>lamiids</taxon>
        <taxon>Boraginales</taxon>
        <taxon>Boraginaceae</taxon>
        <taxon>Boraginoideae</taxon>
        <taxon>Lithospermeae</taxon>
        <taxon>Lithospermum</taxon>
    </lineage>
</organism>
<reference evidence="2 3" key="1">
    <citation type="submission" date="2024-01" db="EMBL/GenBank/DDBJ databases">
        <title>The complete chloroplast genome sequence of Lithospermum erythrorhizon: insights into the phylogenetic relationship among Boraginaceae species and the maternal lineages of purple gromwells.</title>
        <authorList>
            <person name="Okada T."/>
            <person name="Watanabe K."/>
        </authorList>
    </citation>
    <scope>NUCLEOTIDE SEQUENCE [LARGE SCALE GENOMIC DNA]</scope>
</reference>
<evidence type="ECO:0000256" key="1">
    <source>
        <dbReference type="SAM" id="MobiDB-lite"/>
    </source>
</evidence>
<comment type="caution">
    <text evidence="2">The sequence shown here is derived from an EMBL/GenBank/DDBJ whole genome shotgun (WGS) entry which is preliminary data.</text>
</comment>
<feature type="compositionally biased region" description="Gly residues" evidence="1">
    <location>
        <begin position="145"/>
        <end position="154"/>
    </location>
</feature>
<gene>
    <name evidence="2" type="ORF">LIER_14852</name>
</gene>
<name>A0AAV3Q588_LITER</name>
<evidence type="ECO:0000313" key="3">
    <source>
        <dbReference type="Proteomes" id="UP001454036"/>
    </source>
</evidence>
<protein>
    <submittedName>
        <fullName evidence="2">Uncharacterized protein</fullName>
    </submittedName>
</protein>
<dbReference type="AlphaFoldDB" id="A0AAV3Q588"/>